<dbReference type="EMBL" id="HBUE01195755">
    <property type="protein sequence ID" value="CAG6527581.1"/>
    <property type="molecule type" value="Transcribed_RNA"/>
</dbReference>
<evidence type="ECO:0000313" key="1">
    <source>
        <dbReference type="EMBL" id="CAG6527581.1"/>
    </source>
</evidence>
<name>A0A8D8H3X7_CULPI</name>
<organism evidence="1">
    <name type="scientific">Culex pipiens</name>
    <name type="common">House mosquito</name>
    <dbReference type="NCBI Taxonomy" id="7175"/>
    <lineage>
        <taxon>Eukaryota</taxon>
        <taxon>Metazoa</taxon>
        <taxon>Ecdysozoa</taxon>
        <taxon>Arthropoda</taxon>
        <taxon>Hexapoda</taxon>
        <taxon>Insecta</taxon>
        <taxon>Pterygota</taxon>
        <taxon>Neoptera</taxon>
        <taxon>Endopterygota</taxon>
        <taxon>Diptera</taxon>
        <taxon>Nematocera</taxon>
        <taxon>Culicoidea</taxon>
        <taxon>Culicidae</taxon>
        <taxon>Culicinae</taxon>
        <taxon>Culicini</taxon>
        <taxon>Culex</taxon>
        <taxon>Culex</taxon>
    </lineage>
</organism>
<accession>A0A8D8H3X7</accession>
<proteinExistence type="predicted"/>
<reference evidence="1" key="1">
    <citation type="submission" date="2021-05" db="EMBL/GenBank/DDBJ databases">
        <authorList>
            <person name="Alioto T."/>
            <person name="Alioto T."/>
            <person name="Gomez Garrido J."/>
        </authorList>
    </citation>
    <scope>NUCLEOTIDE SEQUENCE</scope>
</reference>
<dbReference type="AlphaFoldDB" id="A0A8D8H3X7"/>
<sequence>MVDLLDAQKENLELAMCGWRLIRRHAPFPSPFNNGIFLLKNTSYGSCVDEMAFNLLQLNIPKNILPKFREVFRPLVFIFYSKRKKSSQISVTGTCVDEMN</sequence>
<dbReference type="EMBL" id="HBUE01052425">
    <property type="protein sequence ID" value="CAG6465152.1"/>
    <property type="molecule type" value="Transcribed_RNA"/>
</dbReference>
<dbReference type="EMBL" id="HBUE01301752">
    <property type="protein sequence ID" value="CAG6579303.1"/>
    <property type="molecule type" value="Transcribed_RNA"/>
</dbReference>
<protein>
    <submittedName>
        <fullName evidence="1">(northern house mosquito) hypothetical protein</fullName>
    </submittedName>
</protein>